<dbReference type="PANTHER" id="PTHR43741">
    <property type="entry name" value="FMN-DEPENDENT NADH-AZOREDUCTASE 1"/>
    <property type="match status" value="1"/>
</dbReference>
<dbReference type="GO" id="GO:0016652">
    <property type="term" value="F:oxidoreductase activity, acting on NAD(P)H as acceptor"/>
    <property type="evidence" value="ECO:0007669"/>
    <property type="project" value="UniProtKB-UniRule"/>
</dbReference>
<comment type="subunit">
    <text evidence="6">Homodimer.</text>
</comment>
<dbReference type="OrthoDB" id="9787136at2"/>
<evidence type="ECO:0000256" key="2">
    <source>
        <dbReference type="ARBA" id="ARBA00022643"/>
    </source>
</evidence>
<dbReference type="GO" id="GO:0009055">
    <property type="term" value="F:electron transfer activity"/>
    <property type="evidence" value="ECO:0007669"/>
    <property type="project" value="UniProtKB-UniRule"/>
</dbReference>
<keyword evidence="1 6" id="KW-0285">Flavoprotein</keyword>
<dbReference type="EC" id="1.6.5.-" evidence="6"/>
<evidence type="ECO:0000313" key="8">
    <source>
        <dbReference type="EMBL" id="SMO82714.1"/>
    </source>
</evidence>
<dbReference type="AlphaFoldDB" id="A0A521EFN0"/>
<dbReference type="HAMAP" id="MF_01216">
    <property type="entry name" value="Azoreductase_type1"/>
    <property type="match status" value="1"/>
</dbReference>
<evidence type="ECO:0000256" key="6">
    <source>
        <dbReference type="HAMAP-Rule" id="MF_01216"/>
    </source>
</evidence>
<feature type="domain" description="Flavodoxin-like fold" evidence="7">
    <location>
        <begin position="2"/>
        <end position="188"/>
    </location>
</feature>
<protein>
    <recommendedName>
        <fullName evidence="6">FMN dependent NADH:quinone oxidoreductase</fullName>
        <ecNumber evidence="6">1.6.5.-</ecNumber>
    </recommendedName>
    <alternativeName>
        <fullName evidence="6">Azo-dye reductase</fullName>
    </alternativeName>
    <alternativeName>
        <fullName evidence="6">FMN-dependent NADH-azo compound oxidoreductase</fullName>
    </alternativeName>
    <alternativeName>
        <fullName evidence="6">FMN-dependent NADH-azoreductase</fullName>
        <ecNumber evidence="6">1.7.1.17</ecNumber>
    </alternativeName>
</protein>
<comment type="function">
    <text evidence="6">Quinone reductase that provides resistance to thiol-specific stress caused by electrophilic quinones.</text>
</comment>
<dbReference type="GO" id="GO:0016655">
    <property type="term" value="F:oxidoreductase activity, acting on NAD(P)H, quinone or similar compound as acceptor"/>
    <property type="evidence" value="ECO:0007669"/>
    <property type="project" value="InterPro"/>
</dbReference>
<dbReference type="Pfam" id="PF02525">
    <property type="entry name" value="Flavodoxin_2"/>
    <property type="match status" value="1"/>
</dbReference>
<comment type="catalytic activity">
    <reaction evidence="5">
        <text>N,N-dimethyl-1,4-phenylenediamine + anthranilate + 2 NAD(+) = 2-(4-dimethylaminophenyl)diazenylbenzoate + 2 NADH + 2 H(+)</text>
        <dbReference type="Rhea" id="RHEA:55872"/>
        <dbReference type="ChEBI" id="CHEBI:15378"/>
        <dbReference type="ChEBI" id="CHEBI:15783"/>
        <dbReference type="ChEBI" id="CHEBI:16567"/>
        <dbReference type="ChEBI" id="CHEBI:57540"/>
        <dbReference type="ChEBI" id="CHEBI:57945"/>
        <dbReference type="ChEBI" id="CHEBI:71579"/>
        <dbReference type="EC" id="1.7.1.17"/>
    </reaction>
    <physiologicalReaction direction="right-to-left" evidence="5">
        <dbReference type="Rhea" id="RHEA:55874"/>
    </physiologicalReaction>
</comment>
<dbReference type="GO" id="GO:0010181">
    <property type="term" value="F:FMN binding"/>
    <property type="evidence" value="ECO:0007669"/>
    <property type="project" value="UniProtKB-UniRule"/>
</dbReference>
<reference evidence="8 9" key="1">
    <citation type="submission" date="2017-05" db="EMBL/GenBank/DDBJ databases">
        <authorList>
            <person name="Varghese N."/>
            <person name="Submissions S."/>
        </authorList>
    </citation>
    <scope>NUCLEOTIDE SEQUENCE [LARGE SCALE GENOMIC DNA]</scope>
    <source>
        <strain evidence="8 9">DSM 29506</strain>
    </source>
</reference>
<dbReference type="InterPro" id="IPR023048">
    <property type="entry name" value="NADH:quinone_OxRdtase_FMN_depd"/>
</dbReference>
<dbReference type="InterPro" id="IPR003680">
    <property type="entry name" value="Flavodoxin_fold"/>
</dbReference>
<keyword evidence="4 6" id="KW-0520">NAD</keyword>
<sequence length="197" mass="21040">MTKILRIDSSIKTEGSISRQLTDDIMARVVAAHPDAEVTTRDLGANPLPVTDANWLVAVNTPADQRTPEQADIAALSDALIAELKAADVVVIGLPIYNFSLPSQLKSWLDQMARAGETFRYTEAGPEGLVKNTRAIVAYSSNGTRLGSDIDFASGYLRHMLGFFGITDMQVVASDHYAIDADSSLKSANDGIASLAA</sequence>
<evidence type="ECO:0000256" key="4">
    <source>
        <dbReference type="ARBA" id="ARBA00023027"/>
    </source>
</evidence>
<feature type="binding site" evidence="6">
    <location>
        <position position="10"/>
    </location>
    <ligand>
        <name>FMN</name>
        <dbReference type="ChEBI" id="CHEBI:58210"/>
    </ligand>
</feature>
<dbReference type="Proteomes" id="UP000316030">
    <property type="component" value="Unassembled WGS sequence"/>
</dbReference>
<comment type="cofactor">
    <cofactor evidence="6">
        <name>FMN</name>
        <dbReference type="ChEBI" id="CHEBI:58210"/>
    </cofactor>
    <text evidence="6">Binds 1 FMN per subunit.</text>
</comment>
<feature type="binding site" evidence="6">
    <location>
        <begin position="16"/>
        <end position="18"/>
    </location>
    <ligand>
        <name>FMN</name>
        <dbReference type="ChEBI" id="CHEBI:58210"/>
    </ligand>
</feature>
<comment type="catalytic activity">
    <reaction evidence="6">
        <text>2 a quinone + NADH + H(+) = 2 a 1,4-benzosemiquinone + NAD(+)</text>
        <dbReference type="Rhea" id="RHEA:65952"/>
        <dbReference type="ChEBI" id="CHEBI:15378"/>
        <dbReference type="ChEBI" id="CHEBI:57540"/>
        <dbReference type="ChEBI" id="CHEBI:57945"/>
        <dbReference type="ChEBI" id="CHEBI:132124"/>
        <dbReference type="ChEBI" id="CHEBI:134225"/>
    </reaction>
</comment>
<dbReference type="EC" id="1.7.1.17" evidence="6"/>
<organism evidence="8 9">
    <name type="scientific">Thalassovita litoralis</name>
    <dbReference type="NCBI Taxonomy" id="1010611"/>
    <lineage>
        <taxon>Bacteria</taxon>
        <taxon>Pseudomonadati</taxon>
        <taxon>Pseudomonadota</taxon>
        <taxon>Alphaproteobacteria</taxon>
        <taxon>Rhodobacterales</taxon>
        <taxon>Roseobacteraceae</taxon>
        <taxon>Thalassovita</taxon>
    </lineage>
</organism>
<keyword evidence="2 6" id="KW-0288">FMN</keyword>
<dbReference type="RefSeq" id="WP_142493832.1">
    <property type="nucleotide sequence ID" value="NZ_FXTO01000016.1"/>
</dbReference>
<dbReference type="InterPro" id="IPR029039">
    <property type="entry name" value="Flavoprotein-like_sf"/>
</dbReference>
<dbReference type="EMBL" id="FXTO01000016">
    <property type="protein sequence ID" value="SMO82714.1"/>
    <property type="molecule type" value="Genomic_DNA"/>
</dbReference>
<proteinExistence type="inferred from homology"/>
<dbReference type="PANTHER" id="PTHR43741:SF4">
    <property type="entry name" value="FMN-DEPENDENT NADH:QUINONE OXIDOREDUCTASE"/>
    <property type="match status" value="1"/>
</dbReference>
<comment type="similarity">
    <text evidence="6">Belongs to the azoreductase type 1 family.</text>
</comment>
<accession>A0A521EFN0</accession>
<dbReference type="Gene3D" id="3.40.50.360">
    <property type="match status" value="1"/>
</dbReference>
<comment type="caution">
    <text evidence="6">Lacks conserved residue(s) required for the propagation of feature annotation.</text>
</comment>
<evidence type="ECO:0000256" key="5">
    <source>
        <dbReference type="ARBA" id="ARBA00048542"/>
    </source>
</evidence>
<keyword evidence="3 6" id="KW-0560">Oxidoreductase</keyword>
<evidence type="ECO:0000256" key="1">
    <source>
        <dbReference type="ARBA" id="ARBA00022630"/>
    </source>
</evidence>
<comment type="function">
    <text evidence="6">Also exhibits azoreductase activity. Catalyzes the reductive cleavage of the azo bond in aromatic azo compounds to the corresponding amines.</text>
</comment>
<gene>
    <name evidence="6" type="primary">azoR</name>
    <name evidence="8" type="ORF">SAMN06265173_11650</name>
</gene>
<evidence type="ECO:0000259" key="7">
    <source>
        <dbReference type="Pfam" id="PF02525"/>
    </source>
</evidence>
<name>A0A521EFN0_9RHOB</name>
<dbReference type="InterPro" id="IPR050104">
    <property type="entry name" value="FMN-dep_NADH:Q_OxRdtase_AzoR1"/>
</dbReference>
<evidence type="ECO:0000313" key="9">
    <source>
        <dbReference type="Proteomes" id="UP000316030"/>
    </source>
</evidence>
<evidence type="ECO:0000256" key="3">
    <source>
        <dbReference type="ARBA" id="ARBA00023002"/>
    </source>
</evidence>
<keyword evidence="9" id="KW-1185">Reference proteome</keyword>
<dbReference type="SUPFAM" id="SSF52218">
    <property type="entry name" value="Flavoproteins"/>
    <property type="match status" value="1"/>
</dbReference>